<dbReference type="Gene3D" id="3.10.180.10">
    <property type="entry name" value="2,3-Dihydroxybiphenyl 1,2-Dioxygenase, domain 1"/>
    <property type="match status" value="1"/>
</dbReference>
<dbReference type="InterPro" id="IPR004360">
    <property type="entry name" value="Glyas_Fos-R_dOase_dom"/>
</dbReference>
<keyword evidence="3" id="KW-1185">Reference proteome</keyword>
<dbReference type="InterPro" id="IPR029068">
    <property type="entry name" value="Glyas_Bleomycin-R_OHBP_Dase"/>
</dbReference>
<feature type="domain" description="VOC" evidence="1">
    <location>
        <begin position="5"/>
        <end position="133"/>
    </location>
</feature>
<reference evidence="2 3" key="1">
    <citation type="submission" date="2018-09" db="EMBL/GenBank/DDBJ databases">
        <title>Sphingomonas peninsula sp. nov., isolated from fildes peninsula, Antarctic soil.</title>
        <authorList>
            <person name="Yingchao G."/>
        </authorList>
    </citation>
    <scope>NUCLEOTIDE SEQUENCE [LARGE SCALE GENOMIC DNA]</scope>
    <source>
        <strain evidence="2 3">YZ-8</strain>
    </source>
</reference>
<dbReference type="PROSITE" id="PS51819">
    <property type="entry name" value="VOC"/>
    <property type="match status" value="1"/>
</dbReference>
<dbReference type="SUPFAM" id="SSF54593">
    <property type="entry name" value="Glyoxalase/Bleomycin resistance protein/Dihydroxybiphenyl dioxygenase"/>
    <property type="match status" value="1"/>
</dbReference>
<protein>
    <submittedName>
        <fullName evidence="2">Glyoxalase</fullName>
    </submittedName>
</protein>
<evidence type="ECO:0000313" key="2">
    <source>
        <dbReference type="EMBL" id="AYJ87088.1"/>
    </source>
</evidence>
<organism evidence="2 3">
    <name type="scientific">Sphingomonas paeninsulae</name>
    <dbReference type="NCBI Taxonomy" id="2319844"/>
    <lineage>
        <taxon>Bacteria</taxon>
        <taxon>Pseudomonadati</taxon>
        <taxon>Pseudomonadota</taxon>
        <taxon>Alphaproteobacteria</taxon>
        <taxon>Sphingomonadales</taxon>
        <taxon>Sphingomonadaceae</taxon>
        <taxon>Sphingomonas</taxon>
    </lineage>
</organism>
<sequence>MPVAGLDHVNIRTPDPALTIAFYRDVLGMKFSNIMGLVDESKGGWMLDEAGRAAIHVGHSNLPYPSDSTTPWRPASSSGSVHHVALACEDRVAMTARLAEYGCVAIENRVPQVSLVQLFVTDPTGILIELNFYEP</sequence>
<dbReference type="Proteomes" id="UP000276254">
    <property type="component" value="Chromosome"/>
</dbReference>
<proteinExistence type="predicted"/>
<dbReference type="PANTHER" id="PTHR21366">
    <property type="entry name" value="GLYOXALASE FAMILY PROTEIN"/>
    <property type="match status" value="1"/>
</dbReference>
<dbReference type="OrthoDB" id="5243302at2"/>
<evidence type="ECO:0000313" key="3">
    <source>
        <dbReference type="Proteomes" id="UP000276254"/>
    </source>
</evidence>
<evidence type="ECO:0000259" key="1">
    <source>
        <dbReference type="PROSITE" id="PS51819"/>
    </source>
</evidence>
<dbReference type="AlphaFoldDB" id="A0A494TNM9"/>
<dbReference type="EMBL" id="CP032829">
    <property type="protein sequence ID" value="AYJ87088.1"/>
    <property type="molecule type" value="Genomic_DNA"/>
</dbReference>
<dbReference type="KEGG" id="spha:D3Y57_15505"/>
<gene>
    <name evidence="2" type="ORF">D3Y57_15505</name>
</gene>
<accession>A0A494TNM9</accession>
<name>A0A494TNM9_SPHPE</name>
<dbReference type="InterPro" id="IPR037523">
    <property type="entry name" value="VOC_core"/>
</dbReference>
<dbReference type="Pfam" id="PF00903">
    <property type="entry name" value="Glyoxalase"/>
    <property type="match status" value="1"/>
</dbReference>
<dbReference type="InterPro" id="IPR050383">
    <property type="entry name" value="GlyoxalaseI/FosfomycinResist"/>
</dbReference>
<dbReference type="RefSeq" id="WP_121154032.1">
    <property type="nucleotide sequence ID" value="NZ_CP032829.1"/>
</dbReference>